<gene>
    <name evidence="2" type="ORF">APLA_LOCUS3186</name>
</gene>
<organism evidence="2 3">
    <name type="scientific">Arctia plantaginis</name>
    <name type="common">Wood tiger moth</name>
    <name type="synonym">Phalaena plantaginis</name>
    <dbReference type="NCBI Taxonomy" id="874455"/>
    <lineage>
        <taxon>Eukaryota</taxon>
        <taxon>Metazoa</taxon>
        <taxon>Ecdysozoa</taxon>
        <taxon>Arthropoda</taxon>
        <taxon>Hexapoda</taxon>
        <taxon>Insecta</taxon>
        <taxon>Pterygota</taxon>
        <taxon>Neoptera</taxon>
        <taxon>Endopterygota</taxon>
        <taxon>Lepidoptera</taxon>
        <taxon>Glossata</taxon>
        <taxon>Ditrysia</taxon>
        <taxon>Noctuoidea</taxon>
        <taxon>Erebidae</taxon>
        <taxon>Arctiinae</taxon>
        <taxon>Arctia</taxon>
    </lineage>
</organism>
<evidence type="ECO:0000313" key="2">
    <source>
        <dbReference type="EMBL" id="CAB3227693.1"/>
    </source>
</evidence>
<feature type="region of interest" description="Disordered" evidence="1">
    <location>
        <begin position="82"/>
        <end position="101"/>
    </location>
</feature>
<dbReference type="Proteomes" id="UP000494256">
    <property type="component" value="Unassembled WGS sequence"/>
</dbReference>
<sequence length="101" mass="11212">MSDVSDIIANNSAQKENLTLRAAVAQLQTEISVCSQNYLRNELKILGILETPNRSLGYIALLAARKIGVELSNNDIDWIERVGSKRPPPEINQSKPEQKLP</sequence>
<proteinExistence type="predicted"/>
<dbReference type="EMBL" id="CADEBD010000279">
    <property type="protein sequence ID" value="CAB3227693.1"/>
    <property type="molecule type" value="Genomic_DNA"/>
</dbReference>
<reference evidence="2 3" key="1">
    <citation type="submission" date="2020-04" db="EMBL/GenBank/DDBJ databases">
        <authorList>
            <person name="Wallbank WR R."/>
            <person name="Pardo Diaz C."/>
            <person name="Kozak K."/>
            <person name="Martin S."/>
            <person name="Jiggins C."/>
            <person name="Moest M."/>
            <person name="Warren A I."/>
            <person name="Byers J.R.P. K."/>
            <person name="Montejo-Kovacevich G."/>
            <person name="Yen C E."/>
        </authorList>
    </citation>
    <scope>NUCLEOTIDE SEQUENCE [LARGE SCALE GENOMIC DNA]</scope>
</reference>
<comment type="caution">
    <text evidence="2">The sequence shown here is derived from an EMBL/GenBank/DDBJ whole genome shotgun (WGS) entry which is preliminary data.</text>
</comment>
<accession>A0A8S0Z4W8</accession>
<evidence type="ECO:0000256" key="1">
    <source>
        <dbReference type="SAM" id="MobiDB-lite"/>
    </source>
</evidence>
<dbReference type="OrthoDB" id="7493332at2759"/>
<evidence type="ECO:0000313" key="3">
    <source>
        <dbReference type="Proteomes" id="UP000494256"/>
    </source>
</evidence>
<protein>
    <submittedName>
        <fullName evidence="2">Uncharacterized protein</fullName>
    </submittedName>
</protein>
<dbReference type="AlphaFoldDB" id="A0A8S0Z4W8"/>
<name>A0A8S0Z4W8_ARCPL</name>